<evidence type="ECO:0000259" key="1">
    <source>
        <dbReference type="PROSITE" id="PS50994"/>
    </source>
</evidence>
<dbReference type="PROSITE" id="PS50994">
    <property type="entry name" value="INTEGRASE"/>
    <property type="match status" value="1"/>
</dbReference>
<dbReference type="InterPro" id="IPR036397">
    <property type="entry name" value="RNaseH_sf"/>
</dbReference>
<dbReference type="GO" id="GO:0015074">
    <property type="term" value="P:DNA integration"/>
    <property type="evidence" value="ECO:0007669"/>
    <property type="project" value="InterPro"/>
</dbReference>
<dbReference type="PANTHER" id="PTHR48475">
    <property type="entry name" value="RIBONUCLEASE H"/>
    <property type="match status" value="1"/>
</dbReference>
<gene>
    <name evidence="2" type="ORF">Slati_3474900</name>
</gene>
<feature type="domain" description="Integrase catalytic" evidence="1">
    <location>
        <begin position="156"/>
        <end position="261"/>
    </location>
</feature>
<dbReference type="InterPro" id="IPR012337">
    <property type="entry name" value="RNaseH-like_sf"/>
</dbReference>
<reference evidence="2" key="2">
    <citation type="journal article" date="2024" name="Plant">
        <title>Genomic evolution and insights into agronomic trait innovations of Sesamum species.</title>
        <authorList>
            <person name="Miao H."/>
            <person name="Wang L."/>
            <person name="Qu L."/>
            <person name="Liu H."/>
            <person name="Sun Y."/>
            <person name="Le M."/>
            <person name="Wang Q."/>
            <person name="Wei S."/>
            <person name="Zheng Y."/>
            <person name="Lin W."/>
            <person name="Duan Y."/>
            <person name="Cao H."/>
            <person name="Xiong S."/>
            <person name="Wang X."/>
            <person name="Wei L."/>
            <person name="Li C."/>
            <person name="Ma Q."/>
            <person name="Ju M."/>
            <person name="Zhao R."/>
            <person name="Li G."/>
            <person name="Mu C."/>
            <person name="Tian Q."/>
            <person name="Mei H."/>
            <person name="Zhang T."/>
            <person name="Gao T."/>
            <person name="Zhang H."/>
        </authorList>
    </citation>
    <scope>NUCLEOTIDE SEQUENCE</scope>
    <source>
        <strain evidence="2">KEN1</strain>
    </source>
</reference>
<accession>A0AAW2UJQ3</accession>
<reference evidence="2" key="1">
    <citation type="submission" date="2020-06" db="EMBL/GenBank/DDBJ databases">
        <authorList>
            <person name="Li T."/>
            <person name="Hu X."/>
            <person name="Zhang T."/>
            <person name="Song X."/>
            <person name="Zhang H."/>
            <person name="Dai N."/>
            <person name="Sheng W."/>
            <person name="Hou X."/>
            <person name="Wei L."/>
        </authorList>
    </citation>
    <scope>NUCLEOTIDE SEQUENCE</scope>
    <source>
        <strain evidence="2">KEN1</strain>
        <tissue evidence="2">Leaf</tissue>
    </source>
</reference>
<dbReference type="Pfam" id="PF00665">
    <property type="entry name" value="rve"/>
    <property type="match status" value="1"/>
</dbReference>
<sequence length="368" mass="42433">MVQYLQQIAELRTSFESFQIIQIPREKNAKADCLSRLASALEDCRTRHITIQYLPNPRAALTIQAVSSSTYWRTPIVEWIEKGNLPDNRWDASRLKARAVRFLIQGGILYKKSYTHPLLRCVSQPEGVHLLREIHSGCCGSHIGTWIPPEALTAMLSPCPFAQWGIDIVGHFPLAPGQKKFLLVAIDYFTKWVEAEPLSRIIKTEVMKFIWRNLICRFGLPREIISNNGRQFQGKRLQEWCVGLHIKQRFTSVAHPQSNGQKTITTSSSESLDLLEELRERAFIRMQRYKNIMINAYNRRVKARSFQVGDLVLRRVDALKPVGKLDPTWEGPYKIASVIGRGAYRLEDLEGRPLPRPWNVHNLKRYYA</sequence>
<evidence type="ECO:0000313" key="2">
    <source>
        <dbReference type="EMBL" id="KAL0416430.1"/>
    </source>
</evidence>
<dbReference type="InterPro" id="IPR001584">
    <property type="entry name" value="Integrase_cat-core"/>
</dbReference>
<proteinExistence type="predicted"/>
<dbReference type="GO" id="GO:0003676">
    <property type="term" value="F:nucleic acid binding"/>
    <property type="evidence" value="ECO:0007669"/>
    <property type="project" value="InterPro"/>
</dbReference>
<dbReference type="AlphaFoldDB" id="A0AAW2UJQ3"/>
<dbReference type="SUPFAM" id="SSF53098">
    <property type="entry name" value="Ribonuclease H-like"/>
    <property type="match status" value="1"/>
</dbReference>
<organism evidence="2">
    <name type="scientific">Sesamum latifolium</name>
    <dbReference type="NCBI Taxonomy" id="2727402"/>
    <lineage>
        <taxon>Eukaryota</taxon>
        <taxon>Viridiplantae</taxon>
        <taxon>Streptophyta</taxon>
        <taxon>Embryophyta</taxon>
        <taxon>Tracheophyta</taxon>
        <taxon>Spermatophyta</taxon>
        <taxon>Magnoliopsida</taxon>
        <taxon>eudicotyledons</taxon>
        <taxon>Gunneridae</taxon>
        <taxon>Pentapetalae</taxon>
        <taxon>asterids</taxon>
        <taxon>lamiids</taxon>
        <taxon>Lamiales</taxon>
        <taxon>Pedaliaceae</taxon>
        <taxon>Sesamum</taxon>
    </lineage>
</organism>
<dbReference type="EMBL" id="JACGWN010000012">
    <property type="protein sequence ID" value="KAL0416430.1"/>
    <property type="molecule type" value="Genomic_DNA"/>
</dbReference>
<comment type="caution">
    <text evidence="2">The sequence shown here is derived from an EMBL/GenBank/DDBJ whole genome shotgun (WGS) entry which is preliminary data.</text>
</comment>
<protein>
    <recommendedName>
        <fullName evidence="1">Integrase catalytic domain-containing protein</fullName>
    </recommendedName>
</protein>
<name>A0AAW2UJQ3_9LAMI</name>
<dbReference type="PANTHER" id="PTHR48475:SF2">
    <property type="entry name" value="RIBONUCLEASE H"/>
    <property type="match status" value="1"/>
</dbReference>
<dbReference type="Gene3D" id="3.30.420.10">
    <property type="entry name" value="Ribonuclease H-like superfamily/Ribonuclease H"/>
    <property type="match status" value="1"/>
</dbReference>